<feature type="non-terminal residue" evidence="7">
    <location>
        <position position="1"/>
    </location>
</feature>
<feature type="non-terminal residue" evidence="7">
    <location>
        <position position="818"/>
    </location>
</feature>
<dbReference type="Pfam" id="PF10531">
    <property type="entry name" value="SLBB"/>
    <property type="match status" value="1"/>
</dbReference>
<dbReference type="Pfam" id="PF07992">
    <property type="entry name" value="Pyr_redox_2"/>
    <property type="match status" value="1"/>
</dbReference>
<dbReference type="GO" id="GO:0051539">
    <property type="term" value="F:4 iron, 4 sulfur cluster binding"/>
    <property type="evidence" value="ECO:0007669"/>
    <property type="project" value="UniProtKB-KW"/>
</dbReference>
<dbReference type="InterPro" id="IPR011538">
    <property type="entry name" value="Nuo51_FMN-bd"/>
</dbReference>
<dbReference type="InterPro" id="IPR009051">
    <property type="entry name" value="Helical_ferredxn"/>
</dbReference>
<dbReference type="InterPro" id="IPR036188">
    <property type="entry name" value="FAD/NAD-bd_sf"/>
</dbReference>
<gene>
    <name evidence="7" type="primary">nuoF</name>
    <name evidence="7" type="ORF">ENG47_00220</name>
</gene>
<dbReference type="GO" id="GO:0008137">
    <property type="term" value="F:NADH dehydrogenase (ubiquinone) activity"/>
    <property type="evidence" value="ECO:0007669"/>
    <property type="project" value="InterPro"/>
</dbReference>
<evidence type="ECO:0000256" key="3">
    <source>
        <dbReference type="ARBA" id="ARBA00022723"/>
    </source>
</evidence>
<dbReference type="FunFam" id="3.40.50.11540:FF:000001">
    <property type="entry name" value="NADH dehydrogenase [ubiquinone] flavoprotein 1, mitochondrial"/>
    <property type="match status" value="1"/>
</dbReference>
<dbReference type="InterPro" id="IPR028261">
    <property type="entry name" value="DPD_II"/>
</dbReference>
<dbReference type="Pfam" id="PF10589">
    <property type="entry name" value="NADH_4Fe-4S"/>
    <property type="match status" value="1"/>
</dbReference>
<dbReference type="SUPFAM" id="SSF51971">
    <property type="entry name" value="Nucleotide-binding domain"/>
    <property type="match status" value="1"/>
</dbReference>
<keyword evidence="2" id="KW-0004">4Fe-4S</keyword>
<dbReference type="InterPro" id="IPR001949">
    <property type="entry name" value="NADH-UbQ_OxRdtase_51kDa_CS"/>
</dbReference>
<name>A0A7V0QQG6_UNCAE</name>
<dbReference type="NCBIfam" id="NF010120">
    <property type="entry name" value="PRK13596.1"/>
    <property type="match status" value="1"/>
</dbReference>
<dbReference type="EMBL" id="DRBC01000017">
    <property type="protein sequence ID" value="HDN84165.1"/>
    <property type="molecule type" value="Genomic_DNA"/>
</dbReference>
<keyword evidence="4" id="KW-0408">Iron</keyword>
<dbReference type="GO" id="GO:0010181">
    <property type="term" value="F:FMN binding"/>
    <property type="evidence" value="ECO:0007669"/>
    <property type="project" value="InterPro"/>
</dbReference>
<dbReference type="Pfam" id="PF01512">
    <property type="entry name" value="Complex1_51K"/>
    <property type="match status" value="1"/>
</dbReference>
<dbReference type="Gene3D" id="6.10.250.1450">
    <property type="match status" value="1"/>
</dbReference>
<dbReference type="Pfam" id="PF14691">
    <property type="entry name" value="Fer4_20"/>
    <property type="match status" value="1"/>
</dbReference>
<comment type="similarity">
    <text evidence="1">Belongs to the complex I 51 kDa subunit family.</text>
</comment>
<feature type="domain" description="NADH-ubiquinone oxidoreductase 51kDa subunit iron-sulphur binding" evidence="6">
    <location>
        <begin position="338"/>
        <end position="383"/>
    </location>
</feature>
<proteinExistence type="inferred from homology"/>
<dbReference type="SUPFAM" id="SSF142019">
    <property type="entry name" value="Nqo1 FMN-binding domain-like"/>
    <property type="match status" value="1"/>
</dbReference>
<dbReference type="GO" id="GO:0016491">
    <property type="term" value="F:oxidoreductase activity"/>
    <property type="evidence" value="ECO:0007669"/>
    <property type="project" value="InterPro"/>
</dbReference>
<dbReference type="PANTHER" id="PTHR43578">
    <property type="entry name" value="NADH-QUINONE OXIDOREDUCTASE SUBUNIT F"/>
    <property type="match status" value="1"/>
</dbReference>
<dbReference type="PRINTS" id="PR00368">
    <property type="entry name" value="FADPNR"/>
</dbReference>
<evidence type="ECO:0000259" key="6">
    <source>
        <dbReference type="SMART" id="SM00928"/>
    </source>
</evidence>
<protein>
    <submittedName>
        <fullName evidence="7">NADH-quinone oxidoreductase subunit NuoF</fullName>
    </submittedName>
</protein>
<keyword evidence="3" id="KW-0479">Metal-binding</keyword>
<dbReference type="InterPro" id="IPR037207">
    <property type="entry name" value="Nuop51_4Fe4S-bd_sf"/>
</dbReference>
<dbReference type="Gene3D" id="1.10.1060.10">
    <property type="entry name" value="Alpha-helical ferredoxin"/>
    <property type="match status" value="1"/>
</dbReference>
<reference evidence="7" key="1">
    <citation type="journal article" date="2020" name="mSystems">
        <title>Genome- and Community-Level Interaction Insights into Carbon Utilization and Element Cycling Functions of Hydrothermarchaeota in Hydrothermal Sediment.</title>
        <authorList>
            <person name="Zhou Z."/>
            <person name="Liu Y."/>
            <person name="Xu W."/>
            <person name="Pan J."/>
            <person name="Luo Z.H."/>
            <person name="Li M."/>
        </authorList>
    </citation>
    <scope>NUCLEOTIDE SEQUENCE [LARGE SCALE GENOMIC DNA]</scope>
    <source>
        <strain evidence="7">HyVt-219</strain>
    </source>
</reference>
<dbReference type="SUPFAM" id="SSF46548">
    <property type="entry name" value="alpha-helical ferredoxin"/>
    <property type="match status" value="1"/>
</dbReference>
<organism evidence="7">
    <name type="scientific">Aerophobetes bacterium</name>
    <dbReference type="NCBI Taxonomy" id="2030807"/>
    <lineage>
        <taxon>Bacteria</taxon>
        <taxon>Candidatus Aerophobota</taxon>
    </lineage>
</organism>
<dbReference type="InterPro" id="IPR037225">
    <property type="entry name" value="Nuo51_FMN-bd_sf"/>
</dbReference>
<evidence type="ECO:0000313" key="7">
    <source>
        <dbReference type="EMBL" id="HDN84165.1"/>
    </source>
</evidence>
<dbReference type="InterPro" id="IPR019575">
    <property type="entry name" value="Nuop51_4Fe4S-bd"/>
</dbReference>
<dbReference type="Gene3D" id="3.50.50.60">
    <property type="entry name" value="FAD/NAD(P)-binding domain"/>
    <property type="match status" value="2"/>
</dbReference>
<dbReference type="SUPFAM" id="SSF140490">
    <property type="entry name" value="Nqo1C-terminal domain-like"/>
    <property type="match status" value="1"/>
</dbReference>
<dbReference type="InterPro" id="IPR023753">
    <property type="entry name" value="FAD/NAD-binding_dom"/>
</dbReference>
<comment type="caution">
    <text evidence="7">The sequence shown here is derived from an EMBL/GenBank/DDBJ whole genome shotgun (WGS) entry which is preliminary data.</text>
</comment>
<accession>A0A7V0QQG6</accession>
<dbReference type="InterPro" id="IPR019554">
    <property type="entry name" value="Soluble_ligand-bd"/>
</dbReference>
<evidence type="ECO:0000256" key="2">
    <source>
        <dbReference type="ARBA" id="ARBA00022485"/>
    </source>
</evidence>
<sequence>PHSRDIPFFKEQLRIILRRCGKIDPTSIDDYLLNDGYKGLEKIFEERISSDKLIQEIKSSGLRGRGGAGFPTGLKWEFTKKAPGNPKYIICNADEGDPGAFMDRAILEGDPHAVIEGMIIAGYAIGAQESYVYVRAEYPIAVEHLSIAIDQAKKLGLIGKNILGTDFSFDIKIKKGAGAFVCGEETALIASIEGKRGMPRPKPPFPAQSGLWGKPTCINNVETLANIPYIVLKGAKEFARIGTEKSKGTKIFALAGKVKNTGLVEVPIGTSLRKVVFDIGGGPPEGRKFKAVQIGGPSGGCIPERYLDLPIDYDSLKKVGAIMGSGGMVVMDDNTCMVDVARFFLEFVQDESCGKCVPCRVGTRRMLEILTRITRGEGKPEDIPLLEELAKVVKDASLCGLGQTAPNPVLSTLSYFKDEYRAHIEDKFCPAGTCEELFVSPCQNACPAKIDIPGYIGLISKGKFLEAVELIRKENPFPAVCGRVCHHPCELKCRRGEIDEPVAINSLKRFVSDWAKDKEKPPGLSPLISLKKEKVAIIGSGPAGLTCAHYLAMWGYPVTIFEALPVAGGMLRVGIPDYRLPKDILKEEIFYSVESLGVKIEKGVKIGENITFDELFKMGYSCIFIGVGCHKSRKLNIEGEESQGILDGVEFLKSINLGEKPSLGNKVIVIGGGNVAIDAARSALRLGTDEVTVLYRRSPQEMPAIKSEVIAAEKEGVRFHYLATPLRVVSSSGKIEGLECIRMKLGEYDESGRRRPIPIEGSEFFISADSVISSIGQLPDISFLPSYIEKTKWKGIKVNPRTLATSKEGVFAGGDAIT</sequence>
<dbReference type="Gene3D" id="3.10.20.600">
    <property type="match status" value="1"/>
</dbReference>
<dbReference type="SUPFAM" id="SSF142984">
    <property type="entry name" value="Nqo1 middle domain-like"/>
    <property type="match status" value="1"/>
</dbReference>
<dbReference type="GO" id="GO:0046872">
    <property type="term" value="F:metal ion binding"/>
    <property type="evidence" value="ECO:0007669"/>
    <property type="project" value="UniProtKB-KW"/>
</dbReference>
<dbReference type="SMART" id="SM00928">
    <property type="entry name" value="NADH_4Fe-4S"/>
    <property type="match status" value="1"/>
</dbReference>
<dbReference type="Gene3D" id="3.40.50.11540">
    <property type="entry name" value="NADH-ubiquinone oxidoreductase 51kDa subunit"/>
    <property type="match status" value="1"/>
</dbReference>
<keyword evidence="5" id="KW-0411">Iron-sulfur</keyword>
<evidence type="ECO:0000256" key="4">
    <source>
        <dbReference type="ARBA" id="ARBA00023004"/>
    </source>
</evidence>
<dbReference type="PROSITE" id="PS00645">
    <property type="entry name" value="COMPLEX1_51K_2"/>
    <property type="match status" value="1"/>
</dbReference>
<evidence type="ECO:0000256" key="1">
    <source>
        <dbReference type="ARBA" id="ARBA00007523"/>
    </source>
</evidence>
<dbReference type="Proteomes" id="UP000885660">
    <property type="component" value="Unassembled WGS sequence"/>
</dbReference>
<evidence type="ECO:0000256" key="5">
    <source>
        <dbReference type="ARBA" id="ARBA00023014"/>
    </source>
</evidence>
<dbReference type="PANTHER" id="PTHR43578:SF3">
    <property type="entry name" value="NADH-QUINONE OXIDOREDUCTASE SUBUNIT F"/>
    <property type="match status" value="1"/>
</dbReference>
<dbReference type="AlphaFoldDB" id="A0A7V0QQG6"/>
<dbReference type="PRINTS" id="PR00469">
    <property type="entry name" value="PNDRDTASEII"/>
</dbReference>